<dbReference type="EnsemblBacteria" id="ABD43949">
    <property type="protein sequence ID" value="ABD43949"/>
    <property type="gene ID" value="APH_0958"/>
</dbReference>
<dbReference type="Proteomes" id="UP000001943">
    <property type="component" value="Chromosome"/>
</dbReference>
<dbReference type="PaxDb" id="212042-APH_0958"/>
<dbReference type="KEGG" id="aph:APH_0958"/>
<accession>Q2GJC5</accession>
<keyword evidence="2" id="KW-1185">Reference proteome</keyword>
<sequence>MQRPVKSSRLTAVTEEIKIPKLSRKVALQNFKNCT</sequence>
<dbReference type="AlphaFoldDB" id="Q2GJC5"/>
<protein>
    <submittedName>
        <fullName evidence="1">Uncharacterized protein</fullName>
    </submittedName>
</protein>
<gene>
    <name evidence="1" type="ordered locus">APH_0958</name>
</gene>
<dbReference type="HOGENOM" id="CLU_3362873_0_0_5"/>
<evidence type="ECO:0000313" key="1">
    <source>
        <dbReference type="EMBL" id="ABD43949.1"/>
    </source>
</evidence>
<name>Q2GJC5_ANAPZ</name>
<proteinExistence type="predicted"/>
<evidence type="ECO:0000313" key="2">
    <source>
        <dbReference type="Proteomes" id="UP000001943"/>
    </source>
</evidence>
<reference evidence="1 2" key="1">
    <citation type="journal article" date="2006" name="PLoS Genet.">
        <title>Comparative genomics of emerging human ehrlichiosis agents.</title>
        <authorList>
            <person name="Dunning Hotopp J.C."/>
            <person name="Lin M."/>
            <person name="Madupu R."/>
            <person name="Crabtree J."/>
            <person name="Angiuoli S.V."/>
            <person name="Eisen J.A."/>
            <person name="Seshadri R."/>
            <person name="Ren Q."/>
            <person name="Wu M."/>
            <person name="Utterback T.R."/>
            <person name="Smith S."/>
            <person name="Lewis M."/>
            <person name="Khouri H."/>
            <person name="Zhang C."/>
            <person name="Niu H."/>
            <person name="Lin Q."/>
            <person name="Ohashi N."/>
            <person name="Zhi N."/>
            <person name="Nelson W."/>
            <person name="Brinkac L.M."/>
            <person name="Dodson R.J."/>
            <person name="Rosovitz M.J."/>
            <person name="Sundaram J."/>
            <person name="Daugherty S.C."/>
            <person name="Davidsen T."/>
            <person name="Durkin A.S."/>
            <person name="Gwinn M."/>
            <person name="Haft D.H."/>
            <person name="Selengut J.D."/>
            <person name="Sullivan S.A."/>
            <person name="Zafar N."/>
            <person name="Zhou L."/>
            <person name="Benahmed F."/>
            <person name="Forberger H."/>
            <person name="Halpin R."/>
            <person name="Mulligan S."/>
            <person name="Robinson J."/>
            <person name="White O."/>
            <person name="Rikihisa Y."/>
            <person name="Tettelin H."/>
        </authorList>
    </citation>
    <scope>NUCLEOTIDE SEQUENCE [LARGE SCALE GENOMIC DNA]</scope>
    <source>
        <strain evidence="1 2">HZ</strain>
    </source>
</reference>
<dbReference type="EMBL" id="CP000235">
    <property type="protein sequence ID" value="ABD43949.1"/>
    <property type="molecule type" value="Genomic_DNA"/>
</dbReference>
<organism evidence="1 2">
    <name type="scientific">Anaplasma phagocytophilum (strain HZ)</name>
    <dbReference type="NCBI Taxonomy" id="212042"/>
    <lineage>
        <taxon>Bacteria</taxon>
        <taxon>Pseudomonadati</taxon>
        <taxon>Pseudomonadota</taxon>
        <taxon>Alphaproteobacteria</taxon>
        <taxon>Rickettsiales</taxon>
        <taxon>Anaplasmataceae</taxon>
        <taxon>Anaplasma</taxon>
        <taxon>phagocytophilum group</taxon>
    </lineage>
</organism>